<keyword evidence="11" id="KW-1185">Reference proteome</keyword>
<evidence type="ECO:0000256" key="6">
    <source>
        <dbReference type="ARBA" id="ARBA00022989"/>
    </source>
</evidence>
<dbReference type="EMBL" id="CALNXK010000317">
    <property type="protein sequence ID" value="CAH3182224.1"/>
    <property type="molecule type" value="Genomic_DNA"/>
</dbReference>
<dbReference type="SUPFAM" id="SSF52540">
    <property type="entry name" value="P-loop containing nucleoside triphosphate hydrolases"/>
    <property type="match status" value="1"/>
</dbReference>
<feature type="non-terminal residue" evidence="10">
    <location>
        <position position="1"/>
    </location>
</feature>
<keyword evidence="9" id="KW-0325">Glycoprotein</keyword>
<comment type="caution">
    <text evidence="10">The sequence shown here is derived from an EMBL/GenBank/DDBJ whole genome shotgun (WGS) entry which is preliminary data.</text>
</comment>
<evidence type="ECO:0000256" key="4">
    <source>
        <dbReference type="ARBA" id="ARBA00022692"/>
    </source>
</evidence>
<dbReference type="InterPro" id="IPR009729">
    <property type="entry name" value="Gal-3-0_sulfotransfrase"/>
</dbReference>
<gene>
    <name evidence="10" type="ORF">PLOB_00026502</name>
</gene>
<evidence type="ECO:0000256" key="8">
    <source>
        <dbReference type="ARBA" id="ARBA00023136"/>
    </source>
</evidence>
<protein>
    <recommendedName>
        <fullName evidence="12">Galactosylceramide sulfotransferase</fullName>
    </recommendedName>
</protein>
<evidence type="ECO:0008006" key="12">
    <source>
        <dbReference type="Google" id="ProtNLM"/>
    </source>
</evidence>
<dbReference type="Proteomes" id="UP001159405">
    <property type="component" value="Unassembled WGS sequence"/>
</dbReference>
<name>A0ABN8RTF0_9CNID</name>
<dbReference type="PANTHER" id="PTHR14647">
    <property type="entry name" value="GALACTOSE-3-O-SULFOTRANSFERASE"/>
    <property type="match status" value="1"/>
</dbReference>
<keyword evidence="3" id="KW-0808">Transferase</keyword>
<evidence type="ECO:0000256" key="2">
    <source>
        <dbReference type="ARBA" id="ARBA00008124"/>
    </source>
</evidence>
<keyword evidence="8" id="KW-0472">Membrane</keyword>
<comment type="subcellular location">
    <subcellularLocation>
        <location evidence="1">Golgi apparatus membrane</location>
        <topology evidence="1">Single-pass type II membrane protein</topology>
    </subcellularLocation>
</comment>
<accession>A0ABN8RTF0</accession>
<keyword evidence="7" id="KW-0333">Golgi apparatus</keyword>
<evidence type="ECO:0000256" key="1">
    <source>
        <dbReference type="ARBA" id="ARBA00004323"/>
    </source>
</evidence>
<reference evidence="10 11" key="1">
    <citation type="submission" date="2022-05" db="EMBL/GenBank/DDBJ databases">
        <authorList>
            <consortium name="Genoscope - CEA"/>
            <person name="William W."/>
        </authorList>
    </citation>
    <scope>NUCLEOTIDE SEQUENCE [LARGE SCALE GENOMIC DNA]</scope>
</reference>
<evidence type="ECO:0000256" key="5">
    <source>
        <dbReference type="ARBA" id="ARBA00022968"/>
    </source>
</evidence>
<proteinExistence type="inferred from homology"/>
<evidence type="ECO:0000256" key="9">
    <source>
        <dbReference type="ARBA" id="ARBA00023180"/>
    </source>
</evidence>
<evidence type="ECO:0000256" key="3">
    <source>
        <dbReference type="ARBA" id="ARBA00022679"/>
    </source>
</evidence>
<sequence>VFFVRRTTSRNCQPKHNVLFLKTHKTGSSTLTNILNRYGDIHNLTFALPQDGFYNFYWPLPFEKSFIKDTKGNQPNILCHHARWNKNPMKELMALDSVFITILRNPVTQFESTFSYMGFAHLFGIETGRDSIEAFITDPNGIMAKFANSSPAENVFPYLNLLKNGQFFDLGLDSIYFHDEEKVNMAIDEIARNFNLVLLMEYFDESLVLLANEACWDVRDVVYFKLNQRKSADKEDKFSNELVEKIRLWNRADVLLYDYFNKTFWNQIKKLGSAFKADVERLRYYNEVLRESCLVPGEYNTKAYTKQARPVRGYALKKNLDTPLKTLCEKMITNELDYLQLLTGRV</sequence>
<evidence type="ECO:0000313" key="10">
    <source>
        <dbReference type="EMBL" id="CAH3182224.1"/>
    </source>
</evidence>
<organism evidence="10 11">
    <name type="scientific">Porites lobata</name>
    <dbReference type="NCBI Taxonomy" id="104759"/>
    <lineage>
        <taxon>Eukaryota</taxon>
        <taxon>Metazoa</taxon>
        <taxon>Cnidaria</taxon>
        <taxon>Anthozoa</taxon>
        <taxon>Hexacorallia</taxon>
        <taxon>Scleractinia</taxon>
        <taxon>Fungiina</taxon>
        <taxon>Poritidae</taxon>
        <taxon>Porites</taxon>
    </lineage>
</organism>
<dbReference type="InterPro" id="IPR027417">
    <property type="entry name" value="P-loop_NTPase"/>
</dbReference>
<keyword evidence="6" id="KW-1133">Transmembrane helix</keyword>
<keyword evidence="4" id="KW-0812">Transmembrane</keyword>
<evidence type="ECO:0000313" key="11">
    <source>
        <dbReference type="Proteomes" id="UP001159405"/>
    </source>
</evidence>
<dbReference type="Gene3D" id="3.40.50.300">
    <property type="entry name" value="P-loop containing nucleotide triphosphate hydrolases"/>
    <property type="match status" value="1"/>
</dbReference>
<dbReference type="Pfam" id="PF06990">
    <property type="entry name" value="Gal-3-0_sulfotr"/>
    <property type="match status" value="1"/>
</dbReference>
<comment type="similarity">
    <text evidence="2">Belongs to the galactose-3-O-sulfotransferase family.</text>
</comment>
<keyword evidence="5" id="KW-0735">Signal-anchor</keyword>
<evidence type="ECO:0000256" key="7">
    <source>
        <dbReference type="ARBA" id="ARBA00023034"/>
    </source>
</evidence>
<dbReference type="PANTHER" id="PTHR14647:SF87">
    <property type="entry name" value="PUTATIVE-RELATED"/>
    <property type="match status" value="1"/>
</dbReference>